<organism evidence="1 2">
    <name type="scientific">Pneumocystis jirovecii (strain RU7)</name>
    <name type="common">Human pneumocystis pneumonia agent</name>
    <dbReference type="NCBI Taxonomy" id="1408657"/>
    <lineage>
        <taxon>Eukaryota</taxon>
        <taxon>Fungi</taxon>
        <taxon>Dikarya</taxon>
        <taxon>Ascomycota</taxon>
        <taxon>Taphrinomycotina</taxon>
        <taxon>Pneumocystomycetes</taxon>
        <taxon>Pneumocystaceae</taxon>
        <taxon>Pneumocystis</taxon>
    </lineage>
</organism>
<gene>
    <name evidence="1" type="ORF">T551_01637</name>
</gene>
<dbReference type="Proteomes" id="UP000053447">
    <property type="component" value="Unassembled WGS sequence"/>
</dbReference>
<dbReference type="AlphaFoldDB" id="A0A0W4ZRR3"/>
<comment type="caution">
    <text evidence="1">The sequence shown here is derived from an EMBL/GenBank/DDBJ whole genome shotgun (WGS) entry which is preliminary data.</text>
</comment>
<accession>A0A0W4ZRR3</accession>
<dbReference type="Pfam" id="PF17254">
    <property type="entry name" value="DUF5321"/>
    <property type="match status" value="1"/>
</dbReference>
<dbReference type="RefSeq" id="XP_018230075.1">
    <property type="nucleotide sequence ID" value="XM_018373900.1"/>
</dbReference>
<dbReference type="InterPro" id="IPR035213">
    <property type="entry name" value="DUF5321"/>
</dbReference>
<proteinExistence type="predicted"/>
<dbReference type="EMBL" id="LFWA01000006">
    <property type="protein sequence ID" value="KTW31085.1"/>
    <property type="molecule type" value="Genomic_DNA"/>
</dbReference>
<evidence type="ECO:0000313" key="1">
    <source>
        <dbReference type="EMBL" id="KTW31085.1"/>
    </source>
</evidence>
<evidence type="ECO:0000313" key="2">
    <source>
        <dbReference type="Proteomes" id="UP000053447"/>
    </source>
</evidence>
<dbReference type="GeneID" id="28940155"/>
<keyword evidence="2" id="KW-1185">Reference proteome</keyword>
<name>A0A0W4ZRR3_PNEJ7</name>
<protein>
    <submittedName>
        <fullName evidence="1">Uncharacterized protein</fullName>
    </submittedName>
</protein>
<dbReference type="OrthoDB" id="2253354at2759"/>
<reference evidence="2" key="1">
    <citation type="journal article" date="2016" name="Nat. Commun.">
        <title>Genome analysis of three Pneumocystis species reveals adaptation mechanisms to life exclusively in mammalian hosts.</title>
        <authorList>
            <person name="Ma L."/>
            <person name="Chen Z."/>
            <person name="Huang D.W."/>
            <person name="Kutty G."/>
            <person name="Ishihara M."/>
            <person name="Wang H."/>
            <person name="Abouelleil A."/>
            <person name="Bishop L."/>
            <person name="Davey E."/>
            <person name="Deng R."/>
            <person name="Deng X."/>
            <person name="Fan L."/>
            <person name="Fantoni G."/>
            <person name="Fitzgerald M."/>
            <person name="Gogineni E."/>
            <person name="Goldberg J.M."/>
            <person name="Handley G."/>
            <person name="Hu X."/>
            <person name="Huber C."/>
            <person name="Jiao X."/>
            <person name="Jones K."/>
            <person name="Levin J.Z."/>
            <person name="Liu Y."/>
            <person name="Macdonald P."/>
            <person name="Melnikov A."/>
            <person name="Raley C."/>
            <person name="Sassi M."/>
            <person name="Sherman B.T."/>
            <person name="Song X."/>
            <person name="Sykes S."/>
            <person name="Tran B."/>
            <person name="Walsh L."/>
            <person name="Xia Y."/>
            <person name="Yang J."/>
            <person name="Young S."/>
            <person name="Zeng Q."/>
            <person name="Zheng X."/>
            <person name="Stephens R."/>
            <person name="Nusbaum C."/>
            <person name="Birren B.W."/>
            <person name="Azadi P."/>
            <person name="Lempicki R.A."/>
            <person name="Cuomo C.A."/>
            <person name="Kovacs J.A."/>
        </authorList>
    </citation>
    <scope>NUCLEOTIDE SEQUENCE [LARGE SCALE GENOMIC DNA]</scope>
    <source>
        <strain evidence="2">RU7</strain>
    </source>
</reference>
<sequence length="151" mass="18391">MQSIWLLNNFLRFNLNFWIYKKSNFQPYRIFNDRIHLLDEWNRYMTTRTKKESKLIKQYRNSNIMFIVLLTILGSQAIHVLSIKQEFNEFETQIDAKISLLRDIIDRIQRGEDVDVSKELGTGVNKQEKEWLDVMQQVIEDDQWKDYKRIN</sequence>
<dbReference type="VEuPathDB" id="FungiDB:T551_01637"/>